<evidence type="ECO:0000313" key="2">
    <source>
        <dbReference type="EMBL" id="GAA2215934.1"/>
    </source>
</evidence>
<evidence type="ECO:0000313" key="3">
    <source>
        <dbReference type="Proteomes" id="UP001499843"/>
    </source>
</evidence>
<sequence length="59" mass="6017">MNELANAPLELGMQELEAMEAPGWGTFWGVVTGVSVVSAVGTAVSYGVTAVMSSISVIT</sequence>
<gene>
    <name evidence="2" type="ORF">GCM10009850_114020</name>
</gene>
<keyword evidence="1" id="KW-1133">Transmembrane helix</keyword>
<dbReference type="RefSeq" id="WP_222871678.1">
    <property type="nucleotide sequence ID" value="NZ_BAAAQX010000057.1"/>
</dbReference>
<dbReference type="NCBIfam" id="NF041808">
    <property type="entry name" value="daptide_123"/>
    <property type="match status" value="1"/>
</dbReference>
<protein>
    <recommendedName>
        <fullName evidence="4">Class IIb bacteriocin, lactobin A/cerein 7B family</fullName>
    </recommendedName>
</protein>
<dbReference type="EMBL" id="BAAAQX010000057">
    <property type="protein sequence ID" value="GAA2215934.1"/>
    <property type="molecule type" value="Genomic_DNA"/>
</dbReference>
<organism evidence="2 3">
    <name type="scientific">Nonomuraea monospora</name>
    <dbReference type="NCBI Taxonomy" id="568818"/>
    <lineage>
        <taxon>Bacteria</taxon>
        <taxon>Bacillati</taxon>
        <taxon>Actinomycetota</taxon>
        <taxon>Actinomycetes</taxon>
        <taxon>Streptosporangiales</taxon>
        <taxon>Streptosporangiaceae</taxon>
        <taxon>Nonomuraea</taxon>
    </lineage>
</organism>
<keyword evidence="1" id="KW-0812">Transmembrane</keyword>
<reference evidence="3" key="1">
    <citation type="journal article" date="2019" name="Int. J. Syst. Evol. Microbiol.">
        <title>The Global Catalogue of Microorganisms (GCM) 10K type strain sequencing project: providing services to taxonomists for standard genome sequencing and annotation.</title>
        <authorList>
            <consortium name="The Broad Institute Genomics Platform"/>
            <consortium name="The Broad Institute Genome Sequencing Center for Infectious Disease"/>
            <person name="Wu L."/>
            <person name="Ma J."/>
        </authorList>
    </citation>
    <scope>NUCLEOTIDE SEQUENCE [LARGE SCALE GENOMIC DNA]</scope>
    <source>
        <strain evidence="3">JCM 16114</strain>
    </source>
</reference>
<comment type="caution">
    <text evidence="2">The sequence shown here is derived from an EMBL/GenBank/DDBJ whole genome shotgun (WGS) entry which is preliminary data.</text>
</comment>
<evidence type="ECO:0000256" key="1">
    <source>
        <dbReference type="SAM" id="Phobius"/>
    </source>
</evidence>
<name>A0ABP5PWF5_9ACTN</name>
<feature type="transmembrane region" description="Helical" evidence="1">
    <location>
        <begin position="27"/>
        <end position="48"/>
    </location>
</feature>
<keyword evidence="3" id="KW-1185">Reference proteome</keyword>
<evidence type="ECO:0008006" key="4">
    <source>
        <dbReference type="Google" id="ProtNLM"/>
    </source>
</evidence>
<proteinExistence type="predicted"/>
<dbReference type="Proteomes" id="UP001499843">
    <property type="component" value="Unassembled WGS sequence"/>
</dbReference>
<accession>A0ABP5PWF5</accession>
<keyword evidence="1" id="KW-0472">Membrane</keyword>